<evidence type="ECO:0000313" key="1">
    <source>
        <dbReference type="EMBL" id="PSL21950.1"/>
    </source>
</evidence>
<dbReference type="InterPro" id="IPR019546">
    <property type="entry name" value="TAT_signal_bac_arc"/>
</dbReference>
<gene>
    <name evidence="1" type="ORF">CLV88_101374</name>
</gene>
<dbReference type="PROSITE" id="PS51257">
    <property type="entry name" value="PROKAR_LIPOPROTEIN"/>
    <property type="match status" value="1"/>
</dbReference>
<dbReference type="RefSeq" id="WP_106606664.1">
    <property type="nucleotide sequence ID" value="NZ_PYGJ01000001.1"/>
</dbReference>
<sequence length="411" mass="43877">MVRELTRRSFLGQGAMVGCSLAASPLMTSASFAAAPGQNRLIVIILRGGMDGLDILRPWGSAHLTTLRPSLKSAASDAMMLNEYYGLHPRLAALKPMWTSGELAFVQSVSTPYRDKRSHFDGQDILEAGTSGSVAGVQKDGWLNRMLSGLPGADATTAYSVGLGDMLLAQGPAEIRSWSPQVDVVLSQQGYALMQHMYQDDPALAKSLDQAVKLAGSDGDQALFEDASDGMMAAMDIQMGDAVQAGNKAHVKIADFVANQLAGDARIACFSLGGWDTHRNQKNALNRPAQQLADTLTTLMAGLGAAWKTTTVMCMTEFGRTAAENGSKGTDHGTGGMMILAGGAVRGRKIYGQFNGLDEAALYKRRDLMPTDDVRRWAAWVIRSSFGLEASFLERRVFPGLDLGADPGVLL</sequence>
<dbReference type="NCBIfam" id="TIGR01409">
    <property type="entry name" value="TAT_signal_seq"/>
    <property type="match status" value="1"/>
</dbReference>
<accession>A0A2P8FJR0</accession>
<dbReference type="Proteomes" id="UP000240418">
    <property type="component" value="Unassembled WGS sequence"/>
</dbReference>
<protein>
    <submittedName>
        <fullName evidence="1">Secreted protein</fullName>
    </submittedName>
</protein>
<comment type="caution">
    <text evidence="1">The sequence shown here is derived from an EMBL/GenBank/DDBJ whole genome shotgun (WGS) entry which is preliminary data.</text>
</comment>
<dbReference type="PANTHER" id="PTHR43737">
    <property type="entry name" value="BLL7424 PROTEIN"/>
    <property type="match status" value="1"/>
</dbReference>
<dbReference type="InterPro" id="IPR010869">
    <property type="entry name" value="DUF1501"/>
</dbReference>
<keyword evidence="2" id="KW-1185">Reference proteome</keyword>
<dbReference type="OrthoDB" id="9779968at2"/>
<dbReference type="InterPro" id="IPR006311">
    <property type="entry name" value="TAT_signal"/>
</dbReference>
<dbReference type="Pfam" id="PF07394">
    <property type="entry name" value="DUF1501"/>
    <property type="match status" value="1"/>
</dbReference>
<dbReference type="PROSITE" id="PS51318">
    <property type="entry name" value="TAT"/>
    <property type="match status" value="1"/>
</dbReference>
<dbReference type="AlphaFoldDB" id="A0A2P8FJR0"/>
<evidence type="ECO:0000313" key="2">
    <source>
        <dbReference type="Proteomes" id="UP000240418"/>
    </source>
</evidence>
<organism evidence="1 2">
    <name type="scientific">Shimia abyssi</name>
    <dbReference type="NCBI Taxonomy" id="1662395"/>
    <lineage>
        <taxon>Bacteria</taxon>
        <taxon>Pseudomonadati</taxon>
        <taxon>Pseudomonadota</taxon>
        <taxon>Alphaproteobacteria</taxon>
        <taxon>Rhodobacterales</taxon>
        <taxon>Roseobacteraceae</taxon>
    </lineage>
</organism>
<dbReference type="EMBL" id="PYGJ01000001">
    <property type="protein sequence ID" value="PSL21950.1"/>
    <property type="molecule type" value="Genomic_DNA"/>
</dbReference>
<reference evidence="1 2" key="1">
    <citation type="submission" date="2018-03" db="EMBL/GenBank/DDBJ databases">
        <title>Genomic Encyclopedia of Archaeal and Bacterial Type Strains, Phase II (KMG-II): from individual species to whole genera.</title>
        <authorList>
            <person name="Goeker M."/>
        </authorList>
    </citation>
    <scope>NUCLEOTIDE SEQUENCE [LARGE SCALE GENOMIC DNA]</scope>
    <source>
        <strain evidence="1 2">DSM 100673</strain>
    </source>
</reference>
<name>A0A2P8FJR0_9RHOB</name>
<proteinExistence type="predicted"/>
<dbReference type="PANTHER" id="PTHR43737:SF1">
    <property type="entry name" value="DUF1501 DOMAIN-CONTAINING PROTEIN"/>
    <property type="match status" value="1"/>
</dbReference>